<dbReference type="InterPro" id="IPR051312">
    <property type="entry name" value="Diverse_Substr_Oxidored"/>
</dbReference>
<evidence type="ECO:0000256" key="2">
    <source>
        <dbReference type="ARBA" id="ARBA00022827"/>
    </source>
</evidence>
<dbReference type="STRING" id="1244869.H261_12206"/>
<keyword evidence="2" id="KW-0274">FAD</keyword>
<name>M2ZQT4_9PROT</name>
<dbReference type="FunFam" id="3.30.465.10:FF:000017">
    <property type="entry name" value="Xanthine dehydrogenase, FAD binding subunit"/>
    <property type="match status" value="1"/>
</dbReference>
<dbReference type="OrthoDB" id="9793944at2"/>
<organism evidence="5 6">
    <name type="scientific">Paramagnetospirillum caucaseum</name>
    <dbReference type="NCBI Taxonomy" id="1244869"/>
    <lineage>
        <taxon>Bacteria</taxon>
        <taxon>Pseudomonadati</taxon>
        <taxon>Pseudomonadota</taxon>
        <taxon>Alphaproteobacteria</taxon>
        <taxon>Rhodospirillales</taxon>
        <taxon>Magnetospirillaceae</taxon>
        <taxon>Paramagnetospirillum</taxon>
    </lineage>
</organism>
<gene>
    <name evidence="5" type="ORF">H261_12206</name>
</gene>
<evidence type="ECO:0000259" key="4">
    <source>
        <dbReference type="PROSITE" id="PS51387"/>
    </source>
</evidence>
<sequence length="284" mass="29647">MTAIERYLAPAGLDDALAALAGGNATILAGGTDLMPQINAGKVAFRPILLNIRRIPELRAVEVGQGRISIGALVTINELKDNPVIAKAVPLLAEAADHFASDQVRNMGTIGGNVANASPAGDTLVPLLVLDAEVELASATGRRSVPMAEFFTGPGRSVRRPDELITALSLPLPRLRTVSRFVKFGTRPALDISAVSIGFSATLDGGRLSDVRVAFGAVGPVPMRGRATEAVLEGAALDAAIIAKAAATAQGEVKPIDDLRASAWYRRELIHNLLGKVLSDVVSR</sequence>
<dbReference type="PANTHER" id="PTHR42659">
    <property type="entry name" value="XANTHINE DEHYDROGENASE SUBUNIT C-RELATED"/>
    <property type="match status" value="1"/>
</dbReference>
<dbReference type="SMART" id="SM01092">
    <property type="entry name" value="CO_deh_flav_C"/>
    <property type="match status" value="1"/>
</dbReference>
<evidence type="ECO:0000256" key="1">
    <source>
        <dbReference type="ARBA" id="ARBA00022630"/>
    </source>
</evidence>
<comment type="caution">
    <text evidence="5">The sequence shown here is derived from an EMBL/GenBank/DDBJ whole genome shotgun (WGS) entry which is preliminary data.</text>
</comment>
<accession>M2ZQT4</accession>
<dbReference type="SUPFAM" id="SSF55447">
    <property type="entry name" value="CO dehydrogenase flavoprotein C-terminal domain-like"/>
    <property type="match status" value="1"/>
</dbReference>
<dbReference type="InterPro" id="IPR016167">
    <property type="entry name" value="FAD-bd_PCMH_sub1"/>
</dbReference>
<evidence type="ECO:0000313" key="6">
    <source>
        <dbReference type="Proteomes" id="UP000011744"/>
    </source>
</evidence>
<dbReference type="AlphaFoldDB" id="M2ZQT4"/>
<keyword evidence="3" id="KW-0560">Oxidoreductase</keyword>
<protein>
    <submittedName>
        <fullName evidence="5">Medium FAD-binding subunit of molybdenum enzyme</fullName>
    </submittedName>
</protein>
<dbReference type="PATRIC" id="fig|1244869.3.peg.2463"/>
<evidence type="ECO:0000256" key="3">
    <source>
        <dbReference type="ARBA" id="ARBA00023002"/>
    </source>
</evidence>
<dbReference type="Gene3D" id="3.30.390.50">
    <property type="entry name" value="CO dehydrogenase flavoprotein, C-terminal domain"/>
    <property type="match status" value="1"/>
</dbReference>
<dbReference type="PANTHER" id="PTHR42659:SF2">
    <property type="entry name" value="XANTHINE DEHYDROGENASE SUBUNIT C-RELATED"/>
    <property type="match status" value="1"/>
</dbReference>
<dbReference type="Proteomes" id="UP000011744">
    <property type="component" value="Unassembled WGS sequence"/>
</dbReference>
<dbReference type="eggNOG" id="COG1319">
    <property type="taxonomic scope" value="Bacteria"/>
</dbReference>
<reference evidence="5 6" key="1">
    <citation type="journal article" date="2014" name="Genome Announc.">
        <title>Draft Genome Sequence of Magnetospirillum sp. Strain SO-1, a Freshwater Magnetotactic Bacterium Isolated from the Ol'khovka River, Russia.</title>
        <authorList>
            <person name="Grouzdev D.S."/>
            <person name="Dziuba M.V."/>
            <person name="Sukhacheva M.S."/>
            <person name="Mardanov A.V."/>
            <person name="Beletskiy A.V."/>
            <person name="Kuznetsov B.B."/>
            <person name="Skryabin K.G."/>
        </authorList>
    </citation>
    <scope>NUCLEOTIDE SEQUENCE [LARGE SCALE GENOMIC DNA]</scope>
    <source>
        <strain evidence="5 6">SO-1</strain>
    </source>
</reference>
<dbReference type="InterPro" id="IPR002346">
    <property type="entry name" value="Mopterin_DH_FAD-bd"/>
</dbReference>
<dbReference type="Pfam" id="PF03450">
    <property type="entry name" value="CO_deh_flav_C"/>
    <property type="match status" value="1"/>
</dbReference>
<dbReference type="Pfam" id="PF00941">
    <property type="entry name" value="FAD_binding_5"/>
    <property type="match status" value="1"/>
</dbReference>
<dbReference type="GO" id="GO:0071949">
    <property type="term" value="F:FAD binding"/>
    <property type="evidence" value="ECO:0007669"/>
    <property type="project" value="InterPro"/>
</dbReference>
<dbReference type="InterPro" id="IPR016166">
    <property type="entry name" value="FAD-bd_PCMH"/>
</dbReference>
<evidence type="ECO:0000313" key="5">
    <source>
        <dbReference type="EMBL" id="EME69677.1"/>
    </source>
</evidence>
<dbReference type="Gene3D" id="3.30.43.10">
    <property type="entry name" value="Uridine Diphospho-n-acetylenolpyruvylglucosamine Reductase, domain 2"/>
    <property type="match status" value="1"/>
</dbReference>
<dbReference type="EMBL" id="AONQ01000029">
    <property type="protein sequence ID" value="EME69677.1"/>
    <property type="molecule type" value="Genomic_DNA"/>
</dbReference>
<dbReference type="RefSeq" id="WP_008617847.1">
    <property type="nucleotide sequence ID" value="NZ_AONQ01000029.1"/>
</dbReference>
<dbReference type="InterPro" id="IPR036683">
    <property type="entry name" value="CO_DH_flav_C_dom_sf"/>
</dbReference>
<dbReference type="Gene3D" id="3.30.465.10">
    <property type="match status" value="1"/>
</dbReference>
<keyword evidence="1" id="KW-0285">Flavoprotein</keyword>
<dbReference type="InterPro" id="IPR005107">
    <property type="entry name" value="CO_DH_flav_C"/>
</dbReference>
<feature type="domain" description="FAD-binding PCMH-type" evidence="4">
    <location>
        <begin position="1"/>
        <end position="175"/>
    </location>
</feature>
<keyword evidence="6" id="KW-1185">Reference proteome</keyword>
<dbReference type="GO" id="GO:0016491">
    <property type="term" value="F:oxidoreductase activity"/>
    <property type="evidence" value="ECO:0007669"/>
    <property type="project" value="UniProtKB-KW"/>
</dbReference>
<dbReference type="InterPro" id="IPR016169">
    <property type="entry name" value="FAD-bd_PCMH_sub2"/>
</dbReference>
<proteinExistence type="predicted"/>
<dbReference type="PROSITE" id="PS51387">
    <property type="entry name" value="FAD_PCMH"/>
    <property type="match status" value="1"/>
</dbReference>
<dbReference type="SUPFAM" id="SSF56176">
    <property type="entry name" value="FAD-binding/transporter-associated domain-like"/>
    <property type="match status" value="1"/>
</dbReference>
<dbReference type="InterPro" id="IPR036318">
    <property type="entry name" value="FAD-bd_PCMH-like_sf"/>
</dbReference>